<dbReference type="InterPro" id="IPR010301">
    <property type="entry name" value="RRP1"/>
</dbReference>
<dbReference type="OrthoDB" id="2019504at2759"/>
<evidence type="ECO:0000256" key="3">
    <source>
        <dbReference type="ARBA" id="ARBA00023242"/>
    </source>
</evidence>
<evidence type="ECO:0000313" key="4">
    <source>
        <dbReference type="EMBL" id="KFM59369.1"/>
    </source>
</evidence>
<organism evidence="4 5">
    <name type="scientific">Stegodyphus mimosarum</name>
    <name type="common">African social velvet spider</name>
    <dbReference type="NCBI Taxonomy" id="407821"/>
    <lineage>
        <taxon>Eukaryota</taxon>
        <taxon>Metazoa</taxon>
        <taxon>Ecdysozoa</taxon>
        <taxon>Arthropoda</taxon>
        <taxon>Chelicerata</taxon>
        <taxon>Arachnida</taxon>
        <taxon>Araneae</taxon>
        <taxon>Araneomorphae</taxon>
        <taxon>Entelegynae</taxon>
        <taxon>Eresoidea</taxon>
        <taxon>Eresidae</taxon>
        <taxon>Stegodyphus</taxon>
    </lineage>
</organism>
<sequence length="42" mass="4716">MESSAEVHFAQQLASNQPKIREKALKKLGKWFALKSVSEDGK</sequence>
<dbReference type="GO" id="GO:0005634">
    <property type="term" value="C:nucleus"/>
    <property type="evidence" value="ECO:0007669"/>
    <property type="project" value="UniProtKB-SubCell"/>
</dbReference>
<dbReference type="EMBL" id="KK113116">
    <property type="protein sequence ID" value="KFM59369.1"/>
    <property type="molecule type" value="Genomic_DNA"/>
</dbReference>
<dbReference type="AlphaFoldDB" id="A0A087T2N0"/>
<dbReference type="GO" id="GO:0030688">
    <property type="term" value="C:preribosome, small subunit precursor"/>
    <property type="evidence" value="ECO:0007669"/>
    <property type="project" value="InterPro"/>
</dbReference>
<dbReference type="Proteomes" id="UP000054359">
    <property type="component" value="Unassembled WGS sequence"/>
</dbReference>
<name>A0A087T2N0_STEMI</name>
<reference evidence="4 5" key="1">
    <citation type="submission" date="2013-11" db="EMBL/GenBank/DDBJ databases">
        <title>Genome sequencing of Stegodyphus mimosarum.</title>
        <authorList>
            <person name="Bechsgaard J."/>
        </authorList>
    </citation>
    <scope>NUCLEOTIDE SEQUENCE [LARGE SCALE GENOMIC DNA]</scope>
</reference>
<feature type="non-terminal residue" evidence="4">
    <location>
        <position position="42"/>
    </location>
</feature>
<proteinExistence type="inferred from homology"/>
<accession>A0A087T2N0</accession>
<dbReference type="Pfam" id="PF05997">
    <property type="entry name" value="Nop52"/>
    <property type="match status" value="1"/>
</dbReference>
<keyword evidence="3" id="KW-0539">Nucleus</keyword>
<evidence type="ECO:0000313" key="5">
    <source>
        <dbReference type="Proteomes" id="UP000054359"/>
    </source>
</evidence>
<gene>
    <name evidence="4" type="ORF">X975_07521</name>
</gene>
<evidence type="ECO:0000256" key="2">
    <source>
        <dbReference type="ARBA" id="ARBA00006374"/>
    </source>
</evidence>
<evidence type="ECO:0000256" key="1">
    <source>
        <dbReference type="ARBA" id="ARBA00004123"/>
    </source>
</evidence>
<comment type="subcellular location">
    <subcellularLocation>
        <location evidence="1">Nucleus</location>
    </subcellularLocation>
</comment>
<protein>
    <submittedName>
        <fullName evidence="4">Uncharacterized protein</fullName>
    </submittedName>
</protein>
<comment type="similarity">
    <text evidence="2">Belongs to the RRP1 family.</text>
</comment>
<dbReference type="GO" id="GO:0006364">
    <property type="term" value="P:rRNA processing"/>
    <property type="evidence" value="ECO:0007669"/>
    <property type="project" value="InterPro"/>
</dbReference>
<keyword evidence="5" id="KW-1185">Reference proteome</keyword>